<feature type="non-terminal residue" evidence="1">
    <location>
        <position position="130"/>
    </location>
</feature>
<reference evidence="1" key="1">
    <citation type="submission" date="2019-10" db="EMBL/GenBank/DDBJ databases">
        <authorList>
            <consortium name="DOE Joint Genome Institute"/>
            <person name="Kuo A."/>
            <person name="Miyauchi S."/>
            <person name="Kiss E."/>
            <person name="Drula E."/>
            <person name="Kohler A."/>
            <person name="Sanchez-Garcia M."/>
            <person name="Andreopoulos B."/>
            <person name="Barry K.W."/>
            <person name="Bonito G."/>
            <person name="Buee M."/>
            <person name="Carver A."/>
            <person name="Chen C."/>
            <person name="Cichocki N."/>
            <person name="Clum A."/>
            <person name="Culley D."/>
            <person name="Crous P.W."/>
            <person name="Fauchery L."/>
            <person name="Girlanda M."/>
            <person name="Hayes R."/>
            <person name="Keri Z."/>
            <person name="LaButti K."/>
            <person name="Lipzen A."/>
            <person name="Lombard V."/>
            <person name="Magnuson J."/>
            <person name="Maillard F."/>
            <person name="Morin E."/>
            <person name="Murat C."/>
            <person name="Nolan M."/>
            <person name="Ohm R."/>
            <person name="Pangilinan J."/>
            <person name="Pereira M."/>
            <person name="Perotto S."/>
            <person name="Peter M."/>
            <person name="Riley R."/>
            <person name="Sitrit Y."/>
            <person name="Stielow B."/>
            <person name="Szollosi G."/>
            <person name="Zifcakova L."/>
            <person name="Stursova M."/>
            <person name="Spatafora J.W."/>
            <person name="Tedersoo L."/>
            <person name="Vaario L.-M."/>
            <person name="Yamada A."/>
            <person name="Yan M."/>
            <person name="Wang P."/>
            <person name="Xu J."/>
            <person name="Bruns T."/>
            <person name="Baldrian P."/>
            <person name="Vilgalys R."/>
            <person name="Henrissat B."/>
            <person name="Grigoriev I.V."/>
            <person name="Hibbett D."/>
            <person name="Nagy L.G."/>
            <person name="Martin F.M."/>
        </authorList>
    </citation>
    <scope>NUCLEOTIDE SEQUENCE</scope>
    <source>
        <strain evidence="1">BED1</strain>
    </source>
</reference>
<evidence type="ECO:0000313" key="2">
    <source>
        <dbReference type="EMBL" id="KAF8443288.1"/>
    </source>
</evidence>
<accession>A0AAD4BFA7</accession>
<comment type="caution">
    <text evidence="1">The sequence shown here is derived from an EMBL/GenBank/DDBJ whole genome shotgun (WGS) entry which is preliminary data.</text>
</comment>
<feature type="non-terminal residue" evidence="1">
    <location>
        <position position="1"/>
    </location>
</feature>
<keyword evidence="3" id="KW-1185">Reference proteome</keyword>
<protein>
    <submittedName>
        <fullName evidence="1">Uncharacterized protein</fullName>
    </submittedName>
</protein>
<dbReference type="EMBL" id="WHUW01000104">
    <property type="protein sequence ID" value="KAF8424398.1"/>
    <property type="molecule type" value="Genomic_DNA"/>
</dbReference>
<reference evidence="1" key="2">
    <citation type="journal article" date="2020" name="Nat. Commun.">
        <title>Large-scale genome sequencing of mycorrhizal fungi provides insights into the early evolution of symbiotic traits.</title>
        <authorList>
            <person name="Miyauchi S."/>
            <person name="Kiss E."/>
            <person name="Kuo A."/>
            <person name="Drula E."/>
            <person name="Kohler A."/>
            <person name="Sanchez-Garcia M."/>
            <person name="Morin E."/>
            <person name="Andreopoulos B."/>
            <person name="Barry K.W."/>
            <person name="Bonito G."/>
            <person name="Buee M."/>
            <person name="Carver A."/>
            <person name="Chen C."/>
            <person name="Cichocki N."/>
            <person name="Clum A."/>
            <person name="Culley D."/>
            <person name="Crous P.W."/>
            <person name="Fauchery L."/>
            <person name="Girlanda M."/>
            <person name="Hayes R.D."/>
            <person name="Keri Z."/>
            <person name="LaButti K."/>
            <person name="Lipzen A."/>
            <person name="Lombard V."/>
            <person name="Magnuson J."/>
            <person name="Maillard F."/>
            <person name="Murat C."/>
            <person name="Nolan M."/>
            <person name="Ohm R.A."/>
            <person name="Pangilinan J."/>
            <person name="Pereira M.F."/>
            <person name="Perotto S."/>
            <person name="Peter M."/>
            <person name="Pfister S."/>
            <person name="Riley R."/>
            <person name="Sitrit Y."/>
            <person name="Stielow J.B."/>
            <person name="Szollosi G."/>
            <person name="Zifcakova L."/>
            <person name="Stursova M."/>
            <person name="Spatafora J.W."/>
            <person name="Tedersoo L."/>
            <person name="Vaario L.M."/>
            <person name="Yamada A."/>
            <person name="Yan M."/>
            <person name="Wang P."/>
            <person name="Xu J."/>
            <person name="Bruns T."/>
            <person name="Baldrian P."/>
            <person name="Vilgalys R."/>
            <person name="Dunand C."/>
            <person name="Henrissat B."/>
            <person name="Grigoriev I.V."/>
            <person name="Hibbett D."/>
            <person name="Nagy L.G."/>
            <person name="Martin F.M."/>
        </authorList>
    </citation>
    <scope>NUCLEOTIDE SEQUENCE</scope>
    <source>
        <strain evidence="1">BED1</strain>
    </source>
</reference>
<gene>
    <name evidence="1" type="ORF">L210DRAFT_3314287</name>
    <name evidence="2" type="ORF">L210DRAFT_3359087</name>
</gene>
<dbReference type="EMBL" id="WHUW01000008">
    <property type="protein sequence ID" value="KAF8443288.1"/>
    <property type="molecule type" value="Genomic_DNA"/>
</dbReference>
<organism evidence="1 3">
    <name type="scientific">Boletus edulis BED1</name>
    <dbReference type="NCBI Taxonomy" id="1328754"/>
    <lineage>
        <taxon>Eukaryota</taxon>
        <taxon>Fungi</taxon>
        <taxon>Dikarya</taxon>
        <taxon>Basidiomycota</taxon>
        <taxon>Agaricomycotina</taxon>
        <taxon>Agaricomycetes</taxon>
        <taxon>Agaricomycetidae</taxon>
        <taxon>Boletales</taxon>
        <taxon>Boletineae</taxon>
        <taxon>Boletaceae</taxon>
        <taxon>Boletoideae</taxon>
        <taxon>Boletus</taxon>
    </lineage>
</organism>
<evidence type="ECO:0000313" key="3">
    <source>
        <dbReference type="Proteomes" id="UP001194468"/>
    </source>
</evidence>
<name>A0AAD4BFA7_BOLED</name>
<dbReference type="AlphaFoldDB" id="A0AAD4BFA7"/>
<dbReference type="Proteomes" id="UP001194468">
    <property type="component" value="Unassembled WGS sequence"/>
</dbReference>
<proteinExistence type="predicted"/>
<sequence length="130" mass="14691">TYKFLGVIIDEELRYKEHAAYAIAKGTKYVLACGRMSRTSRGIRSRMMKRLYEAVAIPKMLYAIDIWGTDLLKRGRGKKEKGWGARGFAKQIDKVQRLATLLITGGMRSTATDTLFAHSDLPPTLILVRK</sequence>
<evidence type="ECO:0000313" key="1">
    <source>
        <dbReference type="EMBL" id="KAF8424398.1"/>
    </source>
</evidence>